<reference evidence="2 3" key="1">
    <citation type="submission" date="2014-04" db="EMBL/GenBank/DDBJ databases">
        <authorList>
            <consortium name="DOE Joint Genome Institute"/>
            <person name="Kuo A."/>
            <person name="Kohler A."/>
            <person name="Nagy L.G."/>
            <person name="Floudas D."/>
            <person name="Copeland A."/>
            <person name="Barry K.W."/>
            <person name="Cichocki N."/>
            <person name="Veneault-Fourrey C."/>
            <person name="LaButti K."/>
            <person name="Lindquist E.A."/>
            <person name="Lipzen A."/>
            <person name="Lundell T."/>
            <person name="Morin E."/>
            <person name="Murat C."/>
            <person name="Sun H."/>
            <person name="Tunlid A."/>
            <person name="Henrissat B."/>
            <person name="Grigoriev I.V."/>
            <person name="Hibbett D.S."/>
            <person name="Martin F."/>
            <person name="Nordberg H.P."/>
            <person name="Cantor M.N."/>
            <person name="Hua S.X."/>
        </authorList>
    </citation>
    <scope>NUCLEOTIDE SEQUENCE [LARGE SCALE GENOMIC DNA]</scope>
    <source>
        <strain evidence="2 3">Foug A</strain>
    </source>
</reference>
<gene>
    <name evidence="2" type="ORF">SCLCIDRAFT_1216158</name>
</gene>
<proteinExistence type="predicted"/>
<dbReference type="InParanoid" id="A0A0C3DYG6"/>
<evidence type="ECO:0000313" key="2">
    <source>
        <dbReference type="EMBL" id="KIM61254.1"/>
    </source>
</evidence>
<dbReference type="AlphaFoldDB" id="A0A0C3DYG6"/>
<evidence type="ECO:0000256" key="1">
    <source>
        <dbReference type="SAM" id="MobiDB-lite"/>
    </source>
</evidence>
<protein>
    <submittedName>
        <fullName evidence="2">Uncharacterized protein</fullName>
    </submittedName>
</protein>
<accession>A0A0C3DYG6</accession>
<evidence type="ECO:0000313" key="3">
    <source>
        <dbReference type="Proteomes" id="UP000053989"/>
    </source>
</evidence>
<dbReference type="Proteomes" id="UP000053989">
    <property type="component" value="Unassembled WGS sequence"/>
</dbReference>
<feature type="region of interest" description="Disordered" evidence="1">
    <location>
        <begin position="47"/>
        <end position="66"/>
    </location>
</feature>
<name>A0A0C3DYG6_9AGAM</name>
<sequence>MEGVDWLSTRNNEERLTLPIDAFQVAPPAFLAEESTTHDKYLVACQSKQSSQADSLPKHLNLRKKK</sequence>
<organism evidence="2 3">
    <name type="scientific">Scleroderma citrinum Foug A</name>
    <dbReference type="NCBI Taxonomy" id="1036808"/>
    <lineage>
        <taxon>Eukaryota</taxon>
        <taxon>Fungi</taxon>
        <taxon>Dikarya</taxon>
        <taxon>Basidiomycota</taxon>
        <taxon>Agaricomycotina</taxon>
        <taxon>Agaricomycetes</taxon>
        <taxon>Agaricomycetidae</taxon>
        <taxon>Boletales</taxon>
        <taxon>Sclerodermatineae</taxon>
        <taxon>Sclerodermataceae</taxon>
        <taxon>Scleroderma</taxon>
    </lineage>
</organism>
<keyword evidence="3" id="KW-1185">Reference proteome</keyword>
<reference evidence="3" key="2">
    <citation type="submission" date="2015-01" db="EMBL/GenBank/DDBJ databases">
        <title>Evolutionary Origins and Diversification of the Mycorrhizal Mutualists.</title>
        <authorList>
            <consortium name="DOE Joint Genome Institute"/>
            <consortium name="Mycorrhizal Genomics Consortium"/>
            <person name="Kohler A."/>
            <person name="Kuo A."/>
            <person name="Nagy L.G."/>
            <person name="Floudas D."/>
            <person name="Copeland A."/>
            <person name="Barry K.W."/>
            <person name="Cichocki N."/>
            <person name="Veneault-Fourrey C."/>
            <person name="LaButti K."/>
            <person name="Lindquist E.A."/>
            <person name="Lipzen A."/>
            <person name="Lundell T."/>
            <person name="Morin E."/>
            <person name="Murat C."/>
            <person name="Riley R."/>
            <person name="Ohm R."/>
            <person name="Sun H."/>
            <person name="Tunlid A."/>
            <person name="Henrissat B."/>
            <person name="Grigoriev I.V."/>
            <person name="Hibbett D.S."/>
            <person name="Martin F."/>
        </authorList>
    </citation>
    <scope>NUCLEOTIDE SEQUENCE [LARGE SCALE GENOMIC DNA]</scope>
    <source>
        <strain evidence="3">Foug A</strain>
    </source>
</reference>
<dbReference type="HOGENOM" id="CLU_2832689_0_0_1"/>
<dbReference type="EMBL" id="KN822054">
    <property type="protein sequence ID" value="KIM61254.1"/>
    <property type="molecule type" value="Genomic_DNA"/>
</dbReference>